<dbReference type="OrthoDB" id="302705at2759"/>
<protein>
    <recommendedName>
        <fullName evidence="2">Phosphatidic acid phosphatase type 2/haloperoxidase domain-containing protein</fullName>
    </recommendedName>
</protein>
<dbReference type="InterPro" id="IPR000326">
    <property type="entry name" value="PAP2/HPO"/>
</dbReference>
<dbReference type="SUPFAM" id="SSF48317">
    <property type="entry name" value="Acid phosphatase/Vanadium-dependent haloperoxidase"/>
    <property type="match status" value="1"/>
</dbReference>
<organism evidence="3 4">
    <name type="scientific">Coemansia thaxteri</name>
    <dbReference type="NCBI Taxonomy" id="2663907"/>
    <lineage>
        <taxon>Eukaryota</taxon>
        <taxon>Fungi</taxon>
        <taxon>Fungi incertae sedis</taxon>
        <taxon>Zoopagomycota</taxon>
        <taxon>Kickxellomycotina</taxon>
        <taxon>Kickxellomycetes</taxon>
        <taxon>Kickxellales</taxon>
        <taxon>Kickxellaceae</taxon>
        <taxon>Coemansia</taxon>
    </lineage>
</organism>
<dbReference type="Proteomes" id="UP001150907">
    <property type="component" value="Unassembled WGS sequence"/>
</dbReference>
<dbReference type="EMBL" id="JANBQF010000657">
    <property type="protein sequence ID" value="KAJ1999701.1"/>
    <property type="molecule type" value="Genomic_DNA"/>
</dbReference>
<dbReference type="SMART" id="SM00014">
    <property type="entry name" value="acidPPc"/>
    <property type="match status" value="1"/>
</dbReference>
<dbReference type="InterPro" id="IPR036938">
    <property type="entry name" value="PAP2/HPO_sf"/>
</dbReference>
<dbReference type="PANTHER" id="PTHR14969:SF13">
    <property type="entry name" value="AT30094P"/>
    <property type="match status" value="1"/>
</dbReference>
<dbReference type="Pfam" id="PF01569">
    <property type="entry name" value="PAP2"/>
    <property type="match status" value="1"/>
</dbReference>
<dbReference type="PANTHER" id="PTHR14969">
    <property type="entry name" value="SPHINGOSINE-1-PHOSPHATE PHOSPHOHYDROLASE"/>
    <property type="match status" value="1"/>
</dbReference>
<keyword evidence="1" id="KW-0472">Membrane</keyword>
<name>A0A9W8BA43_9FUNG</name>
<evidence type="ECO:0000256" key="1">
    <source>
        <dbReference type="SAM" id="Phobius"/>
    </source>
</evidence>
<reference evidence="3" key="1">
    <citation type="submission" date="2022-07" db="EMBL/GenBank/DDBJ databases">
        <title>Phylogenomic reconstructions and comparative analyses of Kickxellomycotina fungi.</title>
        <authorList>
            <person name="Reynolds N.K."/>
            <person name="Stajich J.E."/>
            <person name="Barry K."/>
            <person name="Grigoriev I.V."/>
            <person name="Crous P."/>
            <person name="Smith M.E."/>
        </authorList>
    </citation>
    <scope>NUCLEOTIDE SEQUENCE</scope>
    <source>
        <strain evidence="3">IMI 214461</strain>
    </source>
</reference>
<sequence length="131" mass="14140">MTVGACVSALLAKILKRLIRQERPVHERQLKKSYGMPSTHSTAVIFLSTFATFIILYYAPSSLSPMLVALTIAASNMLGVSAALSRVTNGHHTLAQVAAGSCLGVVCASVWWALRDAFLPFIDQHIIPAIF</sequence>
<evidence type="ECO:0000313" key="3">
    <source>
        <dbReference type="EMBL" id="KAJ1999701.1"/>
    </source>
</evidence>
<accession>A0A9W8BA43</accession>
<feature type="transmembrane region" description="Helical" evidence="1">
    <location>
        <begin position="41"/>
        <end position="59"/>
    </location>
</feature>
<dbReference type="AlphaFoldDB" id="A0A9W8BA43"/>
<comment type="caution">
    <text evidence="3">The sequence shown here is derived from an EMBL/GenBank/DDBJ whole genome shotgun (WGS) entry which is preliminary data.</text>
</comment>
<keyword evidence="1" id="KW-0812">Transmembrane</keyword>
<feature type="domain" description="Phosphatidic acid phosphatase type 2/haloperoxidase" evidence="2">
    <location>
        <begin position="1"/>
        <end position="112"/>
    </location>
</feature>
<feature type="transmembrane region" description="Helical" evidence="1">
    <location>
        <begin position="93"/>
        <end position="114"/>
    </location>
</feature>
<dbReference type="Gene3D" id="1.20.144.10">
    <property type="entry name" value="Phosphatidic acid phosphatase type 2/haloperoxidase"/>
    <property type="match status" value="1"/>
</dbReference>
<evidence type="ECO:0000259" key="2">
    <source>
        <dbReference type="SMART" id="SM00014"/>
    </source>
</evidence>
<proteinExistence type="predicted"/>
<dbReference type="GO" id="GO:0042392">
    <property type="term" value="F:sphingosine-1-phosphate phosphatase activity"/>
    <property type="evidence" value="ECO:0007669"/>
    <property type="project" value="TreeGrafter"/>
</dbReference>
<keyword evidence="1" id="KW-1133">Transmembrane helix</keyword>
<gene>
    <name evidence="3" type="ORF">H4R26_004952</name>
</gene>
<feature type="transmembrane region" description="Helical" evidence="1">
    <location>
        <begin position="66"/>
        <end position="87"/>
    </location>
</feature>
<keyword evidence="4" id="KW-1185">Reference proteome</keyword>
<evidence type="ECO:0000313" key="4">
    <source>
        <dbReference type="Proteomes" id="UP001150907"/>
    </source>
</evidence>